<dbReference type="Proteomes" id="UP000192328">
    <property type="component" value="Unassembled WGS sequence"/>
</dbReference>
<dbReference type="EMBL" id="FWXZ01000008">
    <property type="protein sequence ID" value="SMC88452.1"/>
    <property type="molecule type" value="Genomic_DNA"/>
</dbReference>
<evidence type="ECO:0000313" key="1">
    <source>
        <dbReference type="EMBL" id="SMC88452.1"/>
    </source>
</evidence>
<reference evidence="1" key="1">
    <citation type="submission" date="2017-04" db="EMBL/GenBank/DDBJ databases">
        <authorList>
            <person name="Varghese N."/>
            <person name="Submissions S."/>
        </authorList>
    </citation>
    <scope>NUCLEOTIDE SEQUENCE</scope>
    <source>
        <strain evidence="1">WTE2008</strain>
    </source>
</reference>
<proteinExistence type="predicted"/>
<accession>A0AC61PQ07</accession>
<evidence type="ECO:0000313" key="2">
    <source>
        <dbReference type="Proteomes" id="UP000192328"/>
    </source>
</evidence>
<organism evidence="1 2">
    <name type="scientific">Aristaeella lactis</name>
    <dbReference type="NCBI Taxonomy" id="3046383"/>
    <lineage>
        <taxon>Bacteria</taxon>
        <taxon>Bacillati</taxon>
        <taxon>Bacillota</taxon>
        <taxon>Clostridia</taxon>
        <taxon>Eubacteriales</taxon>
        <taxon>Aristaeellaceae</taxon>
        <taxon>Aristaeella</taxon>
    </lineage>
</organism>
<comment type="caution">
    <text evidence="1">The sequence shown here is derived from an EMBL/GenBank/DDBJ whole genome shotgun (WGS) entry which is preliminary data.</text>
</comment>
<name>A0AC61PQ07_9FIRM</name>
<keyword evidence="2" id="KW-1185">Reference proteome</keyword>
<gene>
    <name evidence="1" type="ORF">SAMN06297397_2996</name>
</gene>
<protein>
    <submittedName>
        <fullName evidence="1">Acetyltransferase (GNAT) domain-containing protein</fullName>
    </submittedName>
</protein>
<sequence>MDKEVIVLNTAESKNQLASYLKHADFETEQLLLRFVTEDDMPEVARTWPADHHPLSDGEAQEAIAYMRGNYERNMKGSIFHLCLAVCGKDHPGTIMGWCGLDGTRNHAEPEIFILLDEEYRNKGYGTQCVKELLRVAAEEYALSGVHGGCDKENIASARAMEKGGMVQYGTEENGDPLFRFCASV</sequence>